<dbReference type="InterPro" id="IPR055411">
    <property type="entry name" value="LRR_FXL15/At3g58940/PEG3-like"/>
</dbReference>
<name>A0A9R1R2S6_TRITD</name>
<feature type="domain" description="F-box/LRR-repeat protein 15/At3g58940/PEG3-like LRR" evidence="2">
    <location>
        <begin position="4"/>
        <end position="170"/>
    </location>
</feature>
<evidence type="ECO:0000259" key="2">
    <source>
        <dbReference type="Pfam" id="PF24758"/>
    </source>
</evidence>
<sequence length="324" mass="36378">MDVLRGASFPHLVELGICSVEMEHGAVESLVARSPVLEILNIEGCRRELRLRLVSQSLRCVQICSSVVENITMVKAPCLERLILSDRVGRGAFRVRIVNAPKLHTFGFLEPGQVLEVGKTAIMLGIEASTSTMLTTVKILSLNVRFGVRSDVEMVPTFLRCFPNVERLHIMSKRCDQPIGNHLTRKFWEESGPIENVVSRIHTMCLREFRGDTSEVGFLEFFFGSARSLRSAFILMANPLFTPYSTKEADAKGWYGWGSWDGSAQTQSHGILHSDLLEYVEAKEQSFLEAKGLAAGEREIVSVWLNNSNRPDLIELQEERPILE</sequence>
<dbReference type="Pfam" id="PF08387">
    <property type="entry name" value="FBD"/>
    <property type="match status" value="1"/>
</dbReference>
<evidence type="ECO:0000313" key="4">
    <source>
        <dbReference type="Proteomes" id="UP000324705"/>
    </source>
</evidence>
<organism evidence="3 4">
    <name type="scientific">Triticum turgidum subsp. durum</name>
    <name type="common">Durum wheat</name>
    <name type="synonym">Triticum durum</name>
    <dbReference type="NCBI Taxonomy" id="4567"/>
    <lineage>
        <taxon>Eukaryota</taxon>
        <taxon>Viridiplantae</taxon>
        <taxon>Streptophyta</taxon>
        <taxon>Embryophyta</taxon>
        <taxon>Tracheophyta</taxon>
        <taxon>Spermatophyta</taxon>
        <taxon>Magnoliopsida</taxon>
        <taxon>Liliopsida</taxon>
        <taxon>Poales</taxon>
        <taxon>Poaceae</taxon>
        <taxon>BOP clade</taxon>
        <taxon>Pooideae</taxon>
        <taxon>Triticodae</taxon>
        <taxon>Triticeae</taxon>
        <taxon>Triticinae</taxon>
        <taxon>Triticum</taxon>
    </lineage>
</organism>
<dbReference type="AlphaFoldDB" id="A0A9R1R2S6"/>
<dbReference type="PANTHER" id="PTHR32141:SF183">
    <property type="entry name" value="F-BOX DOMAIN-CONTAINING PROTEIN"/>
    <property type="match status" value="1"/>
</dbReference>
<dbReference type="PANTHER" id="PTHR32141">
    <property type="match status" value="1"/>
</dbReference>
<dbReference type="Pfam" id="PF24758">
    <property type="entry name" value="LRR_At5g56370"/>
    <property type="match status" value="1"/>
</dbReference>
<evidence type="ECO:0000313" key="3">
    <source>
        <dbReference type="EMBL" id="VAH26151.1"/>
    </source>
</evidence>
<protein>
    <recommendedName>
        <fullName evidence="5">FBD domain-containing protein</fullName>
    </recommendedName>
</protein>
<proteinExistence type="predicted"/>
<dbReference type="Proteomes" id="UP000324705">
    <property type="component" value="Chromosome 2A"/>
</dbReference>
<dbReference type="Gramene" id="TRITD2Av1G024590.1">
    <property type="protein sequence ID" value="TRITD2Av1G024590.1"/>
    <property type="gene ID" value="TRITD2Av1G024590"/>
</dbReference>
<feature type="domain" description="FBD" evidence="1">
    <location>
        <begin position="190"/>
        <end position="232"/>
    </location>
</feature>
<dbReference type="InterPro" id="IPR055302">
    <property type="entry name" value="F-box_dom-containing"/>
</dbReference>
<evidence type="ECO:0000259" key="1">
    <source>
        <dbReference type="Pfam" id="PF08387"/>
    </source>
</evidence>
<keyword evidence="4" id="KW-1185">Reference proteome</keyword>
<dbReference type="EMBL" id="LT934113">
    <property type="protein sequence ID" value="VAH26151.1"/>
    <property type="molecule type" value="Genomic_DNA"/>
</dbReference>
<gene>
    <name evidence="3" type="ORF">TRITD_2Av1G024590</name>
</gene>
<accession>A0A9R1R2S6</accession>
<dbReference type="InterPro" id="IPR006566">
    <property type="entry name" value="FBD"/>
</dbReference>
<dbReference type="OMA" id="AKGWYGW"/>
<reference evidence="3 4" key="1">
    <citation type="submission" date="2017-09" db="EMBL/GenBank/DDBJ databases">
        <authorList>
            <consortium name="International Durum Wheat Genome Sequencing Consortium (IDWGSC)"/>
            <person name="Milanesi L."/>
        </authorList>
    </citation>
    <scope>NUCLEOTIDE SEQUENCE [LARGE SCALE GENOMIC DNA]</scope>
    <source>
        <strain evidence="4">cv. Svevo</strain>
    </source>
</reference>
<evidence type="ECO:0008006" key="5">
    <source>
        <dbReference type="Google" id="ProtNLM"/>
    </source>
</evidence>